<evidence type="ECO:0000259" key="11">
    <source>
        <dbReference type="PROSITE" id="PS50110"/>
    </source>
</evidence>
<dbReference type="Pfam" id="PF00072">
    <property type="entry name" value="Response_reg"/>
    <property type="match status" value="1"/>
</dbReference>
<dbReference type="SUPFAM" id="SSF47384">
    <property type="entry name" value="Homodimeric domain of signal transducing histidine kinase"/>
    <property type="match status" value="1"/>
</dbReference>
<evidence type="ECO:0000256" key="8">
    <source>
        <dbReference type="PROSITE-ProRule" id="PRU00169"/>
    </source>
</evidence>
<feature type="domain" description="Response regulatory" evidence="11">
    <location>
        <begin position="620"/>
        <end position="739"/>
    </location>
</feature>
<dbReference type="CDD" id="cd18773">
    <property type="entry name" value="PDC1_HK_sensor"/>
    <property type="match status" value="1"/>
</dbReference>
<keyword evidence="3" id="KW-0808">Transferase</keyword>
<dbReference type="Gene3D" id="3.40.50.2300">
    <property type="match status" value="1"/>
</dbReference>
<dbReference type="Gene3D" id="3.30.450.20">
    <property type="entry name" value="PAS domain"/>
    <property type="match status" value="1"/>
</dbReference>
<accession>A0A917UWH3</accession>
<dbReference type="InterPro" id="IPR001789">
    <property type="entry name" value="Sig_transdc_resp-reg_receiver"/>
</dbReference>
<keyword evidence="6" id="KW-0067">ATP-binding</keyword>
<dbReference type="AlphaFoldDB" id="A0A917UWH3"/>
<dbReference type="PROSITE" id="PS50110">
    <property type="entry name" value="RESPONSE_REGULATORY"/>
    <property type="match status" value="1"/>
</dbReference>
<dbReference type="SUPFAM" id="SSF55874">
    <property type="entry name" value="ATPase domain of HSP90 chaperone/DNA topoisomerase II/histidine kinase"/>
    <property type="match status" value="1"/>
</dbReference>
<dbReference type="PANTHER" id="PTHR43065">
    <property type="entry name" value="SENSOR HISTIDINE KINASE"/>
    <property type="match status" value="1"/>
</dbReference>
<feature type="domain" description="Histidine kinase" evidence="10">
    <location>
        <begin position="379"/>
        <end position="599"/>
    </location>
</feature>
<reference evidence="12" key="2">
    <citation type="submission" date="2020-09" db="EMBL/GenBank/DDBJ databases">
        <authorList>
            <person name="Sun Q."/>
            <person name="Ohkuma M."/>
        </authorList>
    </citation>
    <scope>NUCLEOTIDE SEQUENCE</scope>
    <source>
        <strain evidence="12">JCM 30078</strain>
    </source>
</reference>
<dbReference type="PANTHER" id="PTHR43065:SF46">
    <property type="entry name" value="C4-DICARBOXYLATE TRANSPORT SENSOR PROTEIN DCTB"/>
    <property type="match status" value="1"/>
</dbReference>
<evidence type="ECO:0000256" key="6">
    <source>
        <dbReference type="ARBA" id="ARBA00022840"/>
    </source>
</evidence>
<comment type="catalytic activity">
    <reaction evidence="1">
        <text>ATP + protein L-histidine = ADP + protein N-phospho-L-histidine.</text>
        <dbReference type="EC" id="2.7.13.3"/>
    </reaction>
</comment>
<feature type="modified residue" description="4-aspartylphosphate" evidence="8">
    <location>
        <position position="678"/>
    </location>
</feature>
<dbReference type="PRINTS" id="PR00344">
    <property type="entry name" value="BCTRLSENSOR"/>
</dbReference>
<evidence type="ECO:0000256" key="1">
    <source>
        <dbReference type="ARBA" id="ARBA00000085"/>
    </source>
</evidence>
<dbReference type="Pfam" id="PF02518">
    <property type="entry name" value="HATPase_c"/>
    <property type="match status" value="1"/>
</dbReference>
<keyword evidence="7" id="KW-0902">Two-component regulatory system</keyword>
<proteinExistence type="predicted"/>
<dbReference type="InterPro" id="IPR005467">
    <property type="entry name" value="His_kinase_dom"/>
</dbReference>
<keyword evidence="4" id="KW-0547">Nucleotide-binding</keyword>
<evidence type="ECO:0000313" key="13">
    <source>
        <dbReference type="Proteomes" id="UP000635983"/>
    </source>
</evidence>
<dbReference type="SMART" id="SM00448">
    <property type="entry name" value="REC"/>
    <property type="match status" value="1"/>
</dbReference>
<dbReference type="RefSeq" id="WP_188982551.1">
    <property type="nucleotide sequence ID" value="NZ_BMPO01000003.1"/>
</dbReference>
<keyword evidence="9" id="KW-0472">Membrane</keyword>
<dbReference type="Proteomes" id="UP000635983">
    <property type="component" value="Unassembled WGS sequence"/>
</dbReference>
<dbReference type="InterPro" id="IPR011006">
    <property type="entry name" value="CheY-like_superfamily"/>
</dbReference>
<feature type="transmembrane region" description="Helical" evidence="9">
    <location>
        <begin position="269"/>
        <end position="291"/>
    </location>
</feature>
<dbReference type="PROSITE" id="PS50109">
    <property type="entry name" value="HIS_KIN"/>
    <property type="match status" value="1"/>
</dbReference>
<name>A0A917UWH3_9PSED</name>
<dbReference type="InterPro" id="IPR036097">
    <property type="entry name" value="HisK_dim/P_sf"/>
</dbReference>
<dbReference type="InterPro" id="IPR036890">
    <property type="entry name" value="HATPase_C_sf"/>
</dbReference>
<dbReference type="SMART" id="SM00387">
    <property type="entry name" value="HATPase_c"/>
    <property type="match status" value="1"/>
</dbReference>
<dbReference type="GO" id="GO:0000155">
    <property type="term" value="F:phosphorelay sensor kinase activity"/>
    <property type="evidence" value="ECO:0007669"/>
    <property type="project" value="InterPro"/>
</dbReference>
<dbReference type="CDD" id="cd18774">
    <property type="entry name" value="PDC2_HK_sensor"/>
    <property type="match status" value="1"/>
</dbReference>
<keyword evidence="13" id="KW-1185">Reference proteome</keyword>
<protein>
    <recommendedName>
        <fullName evidence="2">histidine kinase</fullName>
        <ecNumber evidence="2">2.7.13.3</ecNumber>
    </recommendedName>
</protein>
<evidence type="ECO:0000259" key="10">
    <source>
        <dbReference type="PROSITE" id="PS50109"/>
    </source>
</evidence>
<dbReference type="GO" id="GO:0005524">
    <property type="term" value="F:ATP binding"/>
    <property type="evidence" value="ECO:0007669"/>
    <property type="project" value="UniProtKB-KW"/>
</dbReference>
<keyword evidence="5" id="KW-0418">Kinase</keyword>
<dbReference type="InterPro" id="IPR003594">
    <property type="entry name" value="HATPase_dom"/>
</dbReference>
<evidence type="ECO:0000256" key="9">
    <source>
        <dbReference type="SAM" id="Phobius"/>
    </source>
</evidence>
<evidence type="ECO:0000256" key="3">
    <source>
        <dbReference type="ARBA" id="ARBA00022679"/>
    </source>
</evidence>
<reference evidence="12" key="1">
    <citation type="journal article" date="2014" name="Int. J. Syst. Evol. Microbiol.">
        <title>Complete genome sequence of Corynebacterium casei LMG S-19264T (=DSM 44701T), isolated from a smear-ripened cheese.</title>
        <authorList>
            <consortium name="US DOE Joint Genome Institute (JGI-PGF)"/>
            <person name="Walter F."/>
            <person name="Albersmeier A."/>
            <person name="Kalinowski J."/>
            <person name="Ruckert C."/>
        </authorList>
    </citation>
    <scope>NUCLEOTIDE SEQUENCE</scope>
    <source>
        <strain evidence="12">JCM 30078</strain>
    </source>
</reference>
<keyword evidence="8" id="KW-0597">Phosphoprotein</keyword>
<evidence type="ECO:0000256" key="4">
    <source>
        <dbReference type="ARBA" id="ARBA00022741"/>
    </source>
</evidence>
<dbReference type="Gene3D" id="1.10.287.130">
    <property type="match status" value="1"/>
</dbReference>
<dbReference type="InterPro" id="IPR004358">
    <property type="entry name" value="Sig_transdc_His_kin-like_C"/>
</dbReference>
<organism evidence="12 13">
    <name type="scientific">Pseudomonas matsuisoli</name>
    <dbReference type="NCBI Taxonomy" id="1515666"/>
    <lineage>
        <taxon>Bacteria</taxon>
        <taxon>Pseudomonadati</taxon>
        <taxon>Pseudomonadota</taxon>
        <taxon>Gammaproteobacteria</taxon>
        <taxon>Pseudomonadales</taxon>
        <taxon>Pseudomonadaceae</taxon>
        <taxon>Pseudomonas</taxon>
    </lineage>
</organism>
<sequence length="750" mass="81107">MSIRSRLILLVLAVLAPAFLASILAIRFVYQEQLARVEMGMREATRALALAIDGELSRRDAIITTLAASKSLLDGDLQAFYEQASAVARSLENSIIIFDAQGRQLLNTRRPFGSQLPGRSSFDITAPSSEDLALPVSDLYMAPIGQRYSFSVRRPVIRDGRVVYYIAMGSFASQIGDVLAAQSLPDGWLGVVVDRQGHIVSRNIGGDQFIGRKVKNAQALDTLNPEGFYDSVSLEGVPRLSFFSRAPASGWSVVIGMPHSEIRRSTLRAAAMVGIGCLLLLGIAIALAFWVGRKISTPLRMLDETAQAMGRGEPVAPFTTGLIETDRTAQVLAQASARIQNANRELEVRVADAVDQAERSLKALQQGQKLEALGRLTGGIAHDFNNLLQTLTTGLQLAGMTNTDPRGQKAIDACNRSVIRGTKLTRQLMAFGRHKVDETASVDLRELLLGMGELLEGALPSRIRLEMQIPEGAWPVYVDPLQCELAILNLVFNARDAMPEGGQIRISLERTAQTCEPYGIAPAEAGYLKLCVADSGCGMSEETQAKAFEPFFTTKPVGEGTGLGLAQVYAFAKSSNGCVHLHSTVGSGCRIAILLPERRHLQAVIPADEAPTTQISRGARLLLVDDDPLVREVLAPTLRELGFDLEVAADGDEALARYRETLAVDEASSQRFDMVFSDIVMPGTLDGIGLAQALRQLSPGLPILLATGFSERTPEDYGFRVLSKPYTVEALTEALVAELKKARPGKQLDT</sequence>
<gene>
    <name evidence="12" type="ORF">GCM10009304_15150</name>
</gene>
<evidence type="ECO:0000256" key="2">
    <source>
        <dbReference type="ARBA" id="ARBA00012438"/>
    </source>
</evidence>
<dbReference type="Gene3D" id="6.10.340.10">
    <property type="match status" value="1"/>
</dbReference>
<dbReference type="SUPFAM" id="SSF52172">
    <property type="entry name" value="CheY-like"/>
    <property type="match status" value="1"/>
</dbReference>
<keyword evidence="9" id="KW-1133">Transmembrane helix</keyword>
<keyword evidence="9" id="KW-0812">Transmembrane</keyword>
<dbReference type="EC" id="2.7.13.3" evidence="2"/>
<comment type="caution">
    <text evidence="12">The sequence shown here is derived from an EMBL/GenBank/DDBJ whole genome shotgun (WGS) entry which is preliminary data.</text>
</comment>
<dbReference type="EMBL" id="BMPO01000003">
    <property type="protein sequence ID" value="GGJ90429.1"/>
    <property type="molecule type" value="Genomic_DNA"/>
</dbReference>
<evidence type="ECO:0000256" key="7">
    <source>
        <dbReference type="ARBA" id="ARBA00023012"/>
    </source>
</evidence>
<evidence type="ECO:0000256" key="5">
    <source>
        <dbReference type="ARBA" id="ARBA00022777"/>
    </source>
</evidence>
<dbReference type="Gene3D" id="3.30.565.10">
    <property type="entry name" value="Histidine kinase-like ATPase, C-terminal domain"/>
    <property type="match status" value="1"/>
</dbReference>
<evidence type="ECO:0000313" key="12">
    <source>
        <dbReference type="EMBL" id="GGJ90429.1"/>
    </source>
</evidence>